<dbReference type="RefSeq" id="WP_146130944.1">
    <property type="nucleotide sequence ID" value="NZ_PVTS01000002.1"/>
</dbReference>
<dbReference type="STRING" id="1168289.GCA_000259075_00588"/>
<name>A0A2T0XS69_9BACT</name>
<dbReference type="SUPFAM" id="SSF55469">
    <property type="entry name" value="FMN-dependent nitroreductase-like"/>
    <property type="match status" value="1"/>
</dbReference>
<dbReference type="EMBL" id="QPIZ01000018">
    <property type="protein sequence ID" value="RCW31358.1"/>
    <property type="molecule type" value="Genomic_DNA"/>
</dbReference>
<dbReference type="PANTHER" id="PTHR43673">
    <property type="entry name" value="NAD(P)H NITROREDUCTASE YDGI-RELATED"/>
    <property type="match status" value="1"/>
</dbReference>
<comment type="caution">
    <text evidence="4">The sequence shown here is derived from an EMBL/GenBank/DDBJ whole genome shotgun (WGS) entry which is preliminary data.</text>
</comment>
<organism evidence="4 5">
    <name type="scientific">Marinilabilia salmonicolor</name>
    <dbReference type="NCBI Taxonomy" id="989"/>
    <lineage>
        <taxon>Bacteria</taxon>
        <taxon>Pseudomonadati</taxon>
        <taxon>Bacteroidota</taxon>
        <taxon>Bacteroidia</taxon>
        <taxon>Marinilabiliales</taxon>
        <taxon>Marinilabiliaceae</taxon>
        <taxon>Marinilabilia</taxon>
    </lineage>
</organism>
<evidence type="ECO:0000256" key="1">
    <source>
        <dbReference type="ARBA" id="ARBA00007118"/>
    </source>
</evidence>
<proteinExistence type="inferred from homology"/>
<sequence>MGKPLQNILQKAGLLEFAQKVYLKWMDLKEVAELLAVLPMLKRSGLLRRIYFALFSSTFSAEMRQYIHGRYFYLKRSRGPVFNESLLRRNTHRLEKGLMAEDRKQVFGLDFIGQTVSQFSASVAQTGSSELNDWVFDILNEYFRIVGESPVVQDAYQYFRRVIYTKNLPDQSKLPFVKSSPDSDAFIHFQKLLNIRKSVRSFVPGSNPSRDQLQKAVRMAATAPSSCNRQPFRFVVLEDKESVVAVSKLAGGARSFAEGIPSLAVVVGSTSVSPSPGDRHLMYIDGSLASMNFMLALESMGVSSCPINWPDNKKPEKALRKIVALEKFERPVMLIAMGQAAGTGLVACSVRKGVTELLEFHQP</sequence>
<gene>
    <name evidence="4" type="ORF">DFO77_11875</name>
</gene>
<dbReference type="PANTHER" id="PTHR43673:SF10">
    <property type="entry name" value="NADH DEHYDROGENASE_NAD(P)H NITROREDUCTASE XCC3605-RELATED"/>
    <property type="match status" value="1"/>
</dbReference>
<dbReference type="GO" id="GO:0016491">
    <property type="term" value="F:oxidoreductase activity"/>
    <property type="evidence" value="ECO:0007669"/>
    <property type="project" value="UniProtKB-KW"/>
</dbReference>
<evidence type="ECO:0000313" key="4">
    <source>
        <dbReference type="EMBL" id="RCW31358.1"/>
    </source>
</evidence>
<feature type="domain" description="Nitroreductase" evidence="3">
    <location>
        <begin position="252"/>
        <end position="338"/>
    </location>
</feature>
<evidence type="ECO:0000259" key="3">
    <source>
        <dbReference type="Pfam" id="PF00881"/>
    </source>
</evidence>
<dbReference type="Proteomes" id="UP000252733">
    <property type="component" value="Unassembled WGS sequence"/>
</dbReference>
<reference evidence="4 5" key="1">
    <citation type="submission" date="2018-07" db="EMBL/GenBank/DDBJ databases">
        <title>Freshwater and sediment microbial communities from various areas in North America, analyzing microbe dynamics in response to fracking.</title>
        <authorList>
            <person name="Lamendella R."/>
        </authorList>
    </citation>
    <scope>NUCLEOTIDE SEQUENCE [LARGE SCALE GENOMIC DNA]</scope>
    <source>
        <strain evidence="4 5">160A</strain>
    </source>
</reference>
<comment type="similarity">
    <text evidence="1">Belongs to the nitroreductase family.</text>
</comment>
<feature type="domain" description="Nitroreductase" evidence="3">
    <location>
        <begin position="196"/>
        <end position="248"/>
    </location>
</feature>
<evidence type="ECO:0000256" key="2">
    <source>
        <dbReference type="ARBA" id="ARBA00023002"/>
    </source>
</evidence>
<accession>A0A2T0XS69</accession>
<keyword evidence="5" id="KW-1185">Reference proteome</keyword>
<dbReference type="Pfam" id="PF00881">
    <property type="entry name" value="Nitroreductase"/>
    <property type="match status" value="2"/>
</dbReference>
<dbReference type="Gene3D" id="3.40.109.10">
    <property type="entry name" value="NADH Oxidase"/>
    <property type="match status" value="1"/>
</dbReference>
<protein>
    <submittedName>
        <fullName evidence="4">Nitroreductase</fullName>
    </submittedName>
</protein>
<keyword evidence="2" id="KW-0560">Oxidoreductase</keyword>
<dbReference type="AlphaFoldDB" id="A0A2T0XS69"/>
<dbReference type="InterPro" id="IPR029479">
    <property type="entry name" value="Nitroreductase"/>
</dbReference>
<dbReference type="InterPro" id="IPR000415">
    <property type="entry name" value="Nitroreductase-like"/>
</dbReference>
<dbReference type="OrthoDB" id="9809288at2"/>
<dbReference type="CDD" id="cd02062">
    <property type="entry name" value="Nitro_FMN_reductase"/>
    <property type="match status" value="1"/>
</dbReference>
<evidence type="ECO:0000313" key="5">
    <source>
        <dbReference type="Proteomes" id="UP000252733"/>
    </source>
</evidence>